<dbReference type="PANTHER" id="PTHR45902:SF4">
    <property type="entry name" value="G-PROTEIN COUPLED RECEPTORS FAMILY 2 PROFILE 2 DOMAIN-CONTAINING PROTEIN"/>
    <property type="match status" value="1"/>
</dbReference>
<evidence type="ECO:0000256" key="5">
    <source>
        <dbReference type="SAM" id="Phobius"/>
    </source>
</evidence>
<keyword evidence="4 5" id="KW-0472">Membrane</keyword>
<feature type="transmembrane region" description="Helical" evidence="5">
    <location>
        <begin position="6"/>
        <end position="23"/>
    </location>
</feature>
<dbReference type="InterPro" id="IPR017981">
    <property type="entry name" value="GPCR_2-like_7TM"/>
</dbReference>
<feature type="transmembrane region" description="Helical" evidence="5">
    <location>
        <begin position="44"/>
        <end position="69"/>
    </location>
</feature>
<name>A0A7R9KWC4_9ACAR</name>
<dbReference type="Gene3D" id="1.20.1070.10">
    <property type="entry name" value="Rhodopsin 7-helix transmembrane proteins"/>
    <property type="match status" value="1"/>
</dbReference>
<dbReference type="Proteomes" id="UP000759131">
    <property type="component" value="Unassembled WGS sequence"/>
</dbReference>
<gene>
    <name evidence="7" type="ORF">OSB1V03_LOCUS11032</name>
</gene>
<dbReference type="GO" id="GO:0007166">
    <property type="term" value="P:cell surface receptor signaling pathway"/>
    <property type="evidence" value="ECO:0007669"/>
    <property type="project" value="InterPro"/>
</dbReference>
<comment type="subcellular location">
    <subcellularLocation>
        <location evidence="1">Membrane</location>
        <topology evidence="1">Multi-pass membrane protein</topology>
    </subcellularLocation>
</comment>
<dbReference type="InterPro" id="IPR000832">
    <property type="entry name" value="GPCR_2_secretin-like"/>
</dbReference>
<feature type="transmembrane region" description="Helical" evidence="5">
    <location>
        <begin position="89"/>
        <end position="118"/>
    </location>
</feature>
<reference evidence="7" key="1">
    <citation type="submission" date="2020-11" db="EMBL/GenBank/DDBJ databases">
        <authorList>
            <person name="Tran Van P."/>
        </authorList>
    </citation>
    <scope>NUCLEOTIDE SEQUENCE</scope>
</reference>
<keyword evidence="8" id="KW-1185">Reference proteome</keyword>
<dbReference type="OrthoDB" id="6134459at2759"/>
<keyword evidence="2 5" id="KW-0812">Transmembrane</keyword>
<dbReference type="PANTHER" id="PTHR45902">
    <property type="entry name" value="LATROPHILIN RECEPTOR-LIKE PROTEIN A"/>
    <property type="match status" value="1"/>
</dbReference>
<evidence type="ECO:0000256" key="4">
    <source>
        <dbReference type="ARBA" id="ARBA00023136"/>
    </source>
</evidence>
<dbReference type="AlphaFoldDB" id="A0A7R9KWC4"/>
<feature type="domain" description="G-protein coupled receptors family 2 profile 2" evidence="6">
    <location>
        <begin position="1"/>
        <end position="190"/>
    </location>
</feature>
<dbReference type="Pfam" id="PF00002">
    <property type="entry name" value="7tm_2"/>
    <property type="match status" value="1"/>
</dbReference>
<protein>
    <recommendedName>
        <fullName evidence="6">G-protein coupled receptors family 2 profile 2 domain-containing protein</fullName>
    </recommendedName>
</protein>
<organism evidence="7">
    <name type="scientific">Medioppia subpectinata</name>
    <dbReference type="NCBI Taxonomy" id="1979941"/>
    <lineage>
        <taxon>Eukaryota</taxon>
        <taxon>Metazoa</taxon>
        <taxon>Ecdysozoa</taxon>
        <taxon>Arthropoda</taxon>
        <taxon>Chelicerata</taxon>
        <taxon>Arachnida</taxon>
        <taxon>Acari</taxon>
        <taxon>Acariformes</taxon>
        <taxon>Sarcoptiformes</taxon>
        <taxon>Oribatida</taxon>
        <taxon>Brachypylina</taxon>
        <taxon>Oppioidea</taxon>
        <taxon>Oppiidae</taxon>
        <taxon>Medioppia</taxon>
    </lineage>
</organism>
<dbReference type="CDD" id="cd15039">
    <property type="entry name" value="7tmB3_Methuselah-like"/>
    <property type="match status" value="1"/>
</dbReference>
<evidence type="ECO:0000256" key="1">
    <source>
        <dbReference type="ARBA" id="ARBA00004141"/>
    </source>
</evidence>
<dbReference type="InterPro" id="IPR053231">
    <property type="entry name" value="GPCR_LN-TM7"/>
</dbReference>
<dbReference type="EMBL" id="CAJPIZ010008325">
    <property type="protein sequence ID" value="CAG2111050.1"/>
    <property type="molecule type" value="Genomic_DNA"/>
</dbReference>
<evidence type="ECO:0000259" key="6">
    <source>
        <dbReference type="PROSITE" id="PS50261"/>
    </source>
</evidence>
<evidence type="ECO:0000256" key="3">
    <source>
        <dbReference type="ARBA" id="ARBA00022989"/>
    </source>
</evidence>
<feature type="transmembrane region" description="Helical" evidence="5">
    <location>
        <begin position="167"/>
        <end position="188"/>
    </location>
</feature>
<keyword evidence="3 5" id="KW-1133">Transmembrane helix</keyword>
<dbReference type="PROSITE" id="PS50261">
    <property type="entry name" value="G_PROTEIN_RECEP_F2_4"/>
    <property type="match status" value="1"/>
</dbReference>
<dbReference type="GO" id="GO:0004930">
    <property type="term" value="F:G protein-coupled receptor activity"/>
    <property type="evidence" value="ECO:0007669"/>
    <property type="project" value="InterPro"/>
</dbReference>
<feature type="transmembrane region" description="Helical" evidence="5">
    <location>
        <begin position="139"/>
        <end position="161"/>
    </location>
</feature>
<accession>A0A7R9KWC4</accession>
<sequence length="254" mass="29415">MFDLIIAAFFWMNVLAYDVYKTFSRALKFKISIIKLKGAENTKFLVYSLYGWLMPALIVISTLILQFNIPYDSPYNPAYGQVTCGISHFAPILIFFFIPVTIILTVNVCLFTVTALKLKRCAEETRFATRSKAKVTDRLAIYMKLLTMLGITWIFWFIALFSQTPVFTYPTIILHGLNGAFIFVSFTVKRNVYRLVVSRIKHLRGNRRIDTTIRRLNTQIKTPNIAAINRSLYSKSETQFTLFNDVFRDRYSSV</sequence>
<dbReference type="EMBL" id="OC862900">
    <property type="protein sequence ID" value="CAD7630620.1"/>
    <property type="molecule type" value="Genomic_DNA"/>
</dbReference>
<evidence type="ECO:0000313" key="8">
    <source>
        <dbReference type="Proteomes" id="UP000759131"/>
    </source>
</evidence>
<evidence type="ECO:0000256" key="2">
    <source>
        <dbReference type="ARBA" id="ARBA00022692"/>
    </source>
</evidence>
<proteinExistence type="predicted"/>
<dbReference type="GO" id="GO:0016020">
    <property type="term" value="C:membrane"/>
    <property type="evidence" value="ECO:0007669"/>
    <property type="project" value="UniProtKB-SubCell"/>
</dbReference>
<evidence type="ECO:0000313" key="7">
    <source>
        <dbReference type="EMBL" id="CAD7630620.1"/>
    </source>
</evidence>